<dbReference type="InterPro" id="IPR036179">
    <property type="entry name" value="Ig-like_dom_sf"/>
</dbReference>
<reference evidence="1" key="1">
    <citation type="submission" date="2020-11" db="EMBL/GenBank/DDBJ databases">
        <authorList>
            <person name="Tran Van P."/>
        </authorList>
    </citation>
    <scope>NUCLEOTIDE SEQUENCE</scope>
</reference>
<dbReference type="InterPro" id="IPR037448">
    <property type="entry name" value="Zig-8"/>
</dbReference>
<evidence type="ECO:0000313" key="1">
    <source>
        <dbReference type="EMBL" id="CAD7431268.1"/>
    </source>
</evidence>
<dbReference type="PANTHER" id="PTHR23279:SF13">
    <property type="entry name" value="DEFECTIVE PROBOSCIS EXTENSION RESPONSE 21"/>
    <property type="match status" value="1"/>
</dbReference>
<dbReference type="GO" id="GO:0050808">
    <property type="term" value="P:synapse organization"/>
    <property type="evidence" value="ECO:0007669"/>
    <property type="project" value="TreeGrafter"/>
</dbReference>
<dbReference type="PANTHER" id="PTHR23279">
    <property type="entry name" value="DEFECTIVE PROBOSCIS EXTENSION RESPONSE DPR -RELATED"/>
    <property type="match status" value="1"/>
</dbReference>
<proteinExistence type="predicted"/>
<evidence type="ECO:0008006" key="2">
    <source>
        <dbReference type="Google" id="ProtNLM"/>
    </source>
</evidence>
<dbReference type="EMBL" id="OB794884">
    <property type="protein sequence ID" value="CAD7431268.1"/>
    <property type="molecule type" value="Genomic_DNA"/>
</dbReference>
<dbReference type="AlphaFoldDB" id="A0A7R9EC81"/>
<sequence length="204" mass="22369">MEMEINYDSPRGGVSVITEKGDVTTSYLLIQRANTPDSGKYTCNPSNANLKTVIVHVLNVRIKPDSSKTVVNFYNNSLLVLAKTSTSLQDFIGLARKLVLQAFPQLDTIWFHCRGEQSLLSKQLVVSGGEHGEIQSYLKFSLILGSSIVHHTGQSAMSALLKAGFDKHAELREHPAAMQHGGQLRLQYPVGVFLFSIIVTLIGS</sequence>
<dbReference type="SUPFAM" id="SSF48726">
    <property type="entry name" value="Immunoglobulin"/>
    <property type="match status" value="1"/>
</dbReference>
<gene>
    <name evidence="1" type="ORF">TMSB3V08_LOCUS8007</name>
</gene>
<name>A0A7R9EC81_9NEOP</name>
<dbReference type="GO" id="GO:0032589">
    <property type="term" value="C:neuron projection membrane"/>
    <property type="evidence" value="ECO:0007669"/>
    <property type="project" value="TreeGrafter"/>
</dbReference>
<accession>A0A7R9EC81</accession>
<organism evidence="1">
    <name type="scientific">Timema monikensis</name>
    <dbReference type="NCBI Taxonomy" id="170555"/>
    <lineage>
        <taxon>Eukaryota</taxon>
        <taxon>Metazoa</taxon>
        <taxon>Ecdysozoa</taxon>
        <taxon>Arthropoda</taxon>
        <taxon>Hexapoda</taxon>
        <taxon>Insecta</taxon>
        <taxon>Pterygota</taxon>
        <taxon>Neoptera</taxon>
        <taxon>Polyneoptera</taxon>
        <taxon>Phasmatodea</taxon>
        <taxon>Timematodea</taxon>
        <taxon>Timematoidea</taxon>
        <taxon>Timematidae</taxon>
        <taxon>Timema</taxon>
    </lineage>
</organism>
<protein>
    <recommendedName>
        <fullName evidence="2">Ig-like domain-containing protein</fullName>
    </recommendedName>
</protein>